<feature type="transmembrane region" description="Helical" evidence="1">
    <location>
        <begin position="65"/>
        <end position="85"/>
    </location>
</feature>
<evidence type="ECO:0000256" key="1">
    <source>
        <dbReference type="SAM" id="Phobius"/>
    </source>
</evidence>
<keyword evidence="1" id="KW-0812">Transmembrane</keyword>
<dbReference type="EMBL" id="JAPCID010000005">
    <property type="protein sequence ID" value="MDA0136511.1"/>
    <property type="molecule type" value="Genomic_DNA"/>
</dbReference>
<feature type="transmembrane region" description="Helical" evidence="1">
    <location>
        <begin position="153"/>
        <end position="175"/>
    </location>
</feature>
<feature type="signal peptide" evidence="2">
    <location>
        <begin position="1"/>
        <end position="21"/>
    </location>
</feature>
<name>A0ABT4RD91_9ACTN</name>
<feature type="transmembrane region" description="Helical" evidence="1">
    <location>
        <begin position="468"/>
        <end position="486"/>
    </location>
</feature>
<evidence type="ECO:0000256" key="2">
    <source>
        <dbReference type="SAM" id="SignalP"/>
    </source>
</evidence>
<feature type="transmembrane region" description="Helical" evidence="1">
    <location>
        <begin position="414"/>
        <end position="434"/>
    </location>
</feature>
<accession>A0ABT4RD91</accession>
<keyword evidence="2" id="KW-0732">Signal</keyword>
<feature type="transmembrane region" description="Helical" evidence="1">
    <location>
        <begin position="446"/>
        <end position="462"/>
    </location>
</feature>
<dbReference type="PROSITE" id="PS51257">
    <property type="entry name" value="PROKAR_LIPOPROTEIN"/>
    <property type="match status" value="1"/>
</dbReference>
<organism evidence="3 4">
    <name type="scientific">Solirubrobacter deserti</name>
    <dbReference type="NCBI Taxonomy" id="2282478"/>
    <lineage>
        <taxon>Bacteria</taxon>
        <taxon>Bacillati</taxon>
        <taxon>Actinomycetota</taxon>
        <taxon>Thermoleophilia</taxon>
        <taxon>Solirubrobacterales</taxon>
        <taxon>Solirubrobacteraceae</taxon>
        <taxon>Solirubrobacter</taxon>
    </lineage>
</organism>
<reference evidence="3" key="1">
    <citation type="submission" date="2022-10" db="EMBL/GenBank/DDBJ databases">
        <title>The WGS of Solirubrobacter sp. CPCC 204708.</title>
        <authorList>
            <person name="Jiang Z."/>
        </authorList>
    </citation>
    <scope>NUCLEOTIDE SEQUENCE</scope>
    <source>
        <strain evidence="3">CPCC 204708</strain>
    </source>
</reference>
<evidence type="ECO:0000313" key="4">
    <source>
        <dbReference type="Proteomes" id="UP001147700"/>
    </source>
</evidence>
<keyword evidence="4" id="KW-1185">Reference proteome</keyword>
<feature type="transmembrane region" description="Helical" evidence="1">
    <location>
        <begin position="256"/>
        <end position="274"/>
    </location>
</feature>
<proteinExistence type="predicted"/>
<keyword evidence="1" id="KW-0472">Membrane</keyword>
<feature type="transmembrane region" description="Helical" evidence="1">
    <location>
        <begin position="204"/>
        <end position="225"/>
    </location>
</feature>
<keyword evidence="1" id="KW-1133">Transmembrane helix</keyword>
<comment type="caution">
    <text evidence="3">The sequence shown here is derived from an EMBL/GenBank/DDBJ whole genome shotgun (WGS) entry which is preliminary data.</text>
</comment>
<feature type="transmembrane region" description="Helical" evidence="1">
    <location>
        <begin position="232"/>
        <end position="250"/>
    </location>
</feature>
<sequence length="489" mass="51621">MTARVSSAPLVLAACAALAVAAGWLTAQVAVPDPGVAFLVVATAGACVALAAYGFATTRDPLSPLVVLSAILCVLYVLRPAYILASGRIGPTRRIDDELVSGPLYAAMQGACGLVLLGLACLALGHASYHFVDPVGRGAFRATTARISALDRRVVVGGSALLALAVCAALELWGYGTLIAETGGLGAYVSSLSERASVFFGRGYLAQIGLPVKAVALVLLAAFLVRRPPRAGAWRMILGGAFVLVMFGDFLTGGRAALLIGTFLPMVLLFHYLRAPLRVRTLVWVVGAALIFFVGARVATRDSTYEGAGGSVVELTTAQLRTLPETTLGGRDATPYDALAMVVRARSTGLEWQYGRTYLPIFTFPVPRFVWADKPVGGGNTWFTRELYPAYYYQSAGAGTEASLSMLGESYANFGPGGVVAACFALGFVLAAVYRRVVAATSVWPVLWWAVTLPYVITLIRGDAFHSVTYWALSSALVFAAYRGLVRRA</sequence>
<feature type="transmembrane region" description="Helical" evidence="1">
    <location>
        <begin position="37"/>
        <end position="56"/>
    </location>
</feature>
<feature type="chain" id="PRO_5045171331" evidence="2">
    <location>
        <begin position="22"/>
        <end position="489"/>
    </location>
</feature>
<feature type="transmembrane region" description="Helical" evidence="1">
    <location>
        <begin position="281"/>
        <end position="299"/>
    </location>
</feature>
<gene>
    <name evidence="3" type="ORF">OJ962_03310</name>
</gene>
<dbReference type="RefSeq" id="WP_202952115.1">
    <property type="nucleotide sequence ID" value="NZ_JAPCID010000005.1"/>
</dbReference>
<feature type="transmembrane region" description="Helical" evidence="1">
    <location>
        <begin position="105"/>
        <end position="132"/>
    </location>
</feature>
<protein>
    <submittedName>
        <fullName evidence="3">Oligosaccharide repeat unit polymerase</fullName>
    </submittedName>
</protein>
<dbReference type="Proteomes" id="UP001147700">
    <property type="component" value="Unassembled WGS sequence"/>
</dbReference>
<evidence type="ECO:0000313" key="3">
    <source>
        <dbReference type="EMBL" id="MDA0136511.1"/>
    </source>
</evidence>